<feature type="region of interest" description="Disordered" evidence="1">
    <location>
        <begin position="1"/>
        <end position="48"/>
    </location>
</feature>
<keyword evidence="3" id="KW-1185">Reference proteome</keyword>
<dbReference type="AlphaFoldDB" id="A0A9X0ALT4"/>
<dbReference type="Proteomes" id="UP001152300">
    <property type="component" value="Unassembled WGS sequence"/>
</dbReference>
<sequence length="88" mass="10376">MQARRARRDDTRDIGEEIPDSEDDDPRPYSARDGEMDDEIHDGARDEIHDDGIVREIEKWKADAQERRLQLLEKAPVSEIDPWLQYTQ</sequence>
<proteinExistence type="predicted"/>
<protein>
    <submittedName>
        <fullName evidence="2">Uncharacterized protein</fullName>
    </submittedName>
</protein>
<dbReference type="EMBL" id="JAPEIS010000006">
    <property type="protein sequence ID" value="KAJ8065095.1"/>
    <property type="molecule type" value="Genomic_DNA"/>
</dbReference>
<gene>
    <name evidence="2" type="ORF">OCU04_005808</name>
</gene>
<evidence type="ECO:0000313" key="2">
    <source>
        <dbReference type="EMBL" id="KAJ8065095.1"/>
    </source>
</evidence>
<feature type="compositionally biased region" description="Acidic residues" evidence="1">
    <location>
        <begin position="16"/>
        <end position="25"/>
    </location>
</feature>
<organism evidence="2 3">
    <name type="scientific">Sclerotinia nivalis</name>
    <dbReference type="NCBI Taxonomy" id="352851"/>
    <lineage>
        <taxon>Eukaryota</taxon>
        <taxon>Fungi</taxon>
        <taxon>Dikarya</taxon>
        <taxon>Ascomycota</taxon>
        <taxon>Pezizomycotina</taxon>
        <taxon>Leotiomycetes</taxon>
        <taxon>Helotiales</taxon>
        <taxon>Sclerotiniaceae</taxon>
        <taxon>Sclerotinia</taxon>
    </lineage>
</organism>
<evidence type="ECO:0000313" key="3">
    <source>
        <dbReference type="Proteomes" id="UP001152300"/>
    </source>
</evidence>
<accession>A0A9X0ALT4</accession>
<comment type="caution">
    <text evidence="2">The sequence shown here is derived from an EMBL/GenBank/DDBJ whole genome shotgun (WGS) entry which is preliminary data.</text>
</comment>
<reference evidence="2" key="1">
    <citation type="submission" date="2022-11" db="EMBL/GenBank/DDBJ databases">
        <title>Genome Resource of Sclerotinia nivalis Strain SnTB1, a Plant Pathogen Isolated from American Ginseng.</title>
        <authorList>
            <person name="Fan S."/>
        </authorList>
    </citation>
    <scope>NUCLEOTIDE SEQUENCE</scope>
    <source>
        <strain evidence="2">SnTB1</strain>
    </source>
</reference>
<evidence type="ECO:0000256" key="1">
    <source>
        <dbReference type="SAM" id="MobiDB-lite"/>
    </source>
</evidence>
<name>A0A9X0ALT4_9HELO</name>